<reference evidence="2 3" key="1">
    <citation type="submission" date="2016-10" db="EMBL/GenBank/DDBJ databases">
        <authorList>
            <person name="de Groot N.N."/>
        </authorList>
    </citation>
    <scope>NUCLEOTIDE SEQUENCE [LARGE SCALE GENOMIC DNA]</scope>
    <source>
        <strain evidence="2 3">NE2</strain>
    </source>
</reference>
<organism evidence="2 3">
    <name type="scientific">Methylocapsa palsarum</name>
    <dbReference type="NCBI Taxonomy" id="1612308"/>
    <lineage>
        <taxon>Bacteria</taxon>
        <taxon>Pseudomonadati</taxon>
        <taxon>Pseudomonadota</taxon>
        <taxon>Alphaproteobacteria</taxon>
        <taxon>Hyphomicrobiales</taxon>
        <taxon>Beijerinckiaceae</taxon>
        <taxon>Methylocapsa</taxon>
    </lineage>
</organism>
<dbReference type="EMBL" id="FOSN01000021">
    <property type="protein sequence ID" value="SFK78975.1"/>
    <property type="molecule type" value="Genomic_DNA"/>
</dbReference>
<feature type="transmembrane region" description="Helical" evidence="1">
    <location>
        <begin position="29"/>
        <end position="52"/>
    </location>
</feature>
<keyword evidence="1" id="KW-0472">Membrane</keyword>
<dbReference type="Proteomes" id="UP000198755">
    <property type="component" value="Unassembled WGS sequence"/>
</dbReference>
<accession>A0A1I4CDG6</accession>
<evidence type="ECO:0000313" key="2">
    <source>
        <dbReference type="EMBL" id="SFK78975.1"/>
    </source>
</evidence>
<sequence length="64" mass="6638">MAMLEMDTKDSENLPVPCVPCEVTDNSLAALAGLFLAVCFGTAVLGTAFAMVPPPIHGFTSPVQ</sequence>
<evidence type="ECO:0000256" key="1">
    <source>
        <dbReference type="SAM" id="Phobius"/>
    </source>
</evidence>
<evidence type="ECO:0000313" key="3">
    <source>
        <dbReference type="Proteomes" id="UP000198755"/>
    </source>
</evidence>
<keyword evidence="3" id="KW-1185">Reference proteome</keyword>
<gene>
    <name evidence="2" type="ORF">SAMN05444581_1217</name>
</gene>
<keyword evidence="1" id="KW-0812">Transmembrane</keyword>
<evidence type="ECO:0008006" key="4">
    <source>
        <dbReference type="Google" id="ProtNLM"/>
    </source>
</evidence>
<name>A0A1I4CDG6_9HYPH</name>
<protein>
    <recommendedName>
        <fullName evidence="4">Transmembrane protein</fullName>
    </recommendedName>
</protein>
<keyword evidence="1" id="KW-1133">Transmembrane helix</keyword>
<dbReference type="AlphaFoldDB" id="A0A1I4CDG6"/>
<proteinExistence type="predicted"/>